<sequence>MNYLFLDESRDLISILKVNSSQDYKKLNRIIGK</sequence>
<dbReference type="PATRIC" id="fig|55758.3.peg.494"/>
<protein>
    <submittedName>
        <fullName evidence="1">Uncharacterized protein</fullName>
    </submittedName>
</protein>
<dbReference type="STRING" id="55758.MBFIL_04430"/>
<organism evidence="1 2">
    <name type="scientific">Methanobrevibacter filiformis</name>
    <dbReference type="NCBI Taxonomy" id="55758"/>
    <lineage>
        <taxon>Archaea</taxon>
        <taxon>Methanobacteriati</taxon>
        <taxon>Methanobacteriota</taxon>
        <taxon>Methanomada group</taxon>
        <taxon>Methanobacteria</taxon>
        <taxon>Methanobacteriales</taxon>
        <taxon>Methanobacteriaceae</taxon>
        <taxon>Methanobrevibacter</taxon>
    </lineage>
</organism>
<evidence type="ECO:0000313" key="1">
    <source>
        <dbReference type="EMBL" id="KZX16958.1"/>
    </source>
</evidence>
<evidence type="ECO:0000313" key="2">
    <source>
        <dbReference type="Proteomes" id="UP000077066"/>
    </source>
</evidence>
<keyword evidence="2" id="KW-1185">Reference proteome</keyword>
<dbReference type="AlphaFoldDB" id="A0A166ESE6"/>
<proteinExistence type="predicted"/>
<accession>A0A166ESE6</accession>
<reference evidence="1 2" key="1">
    <citation type="submission" date="2016-04" db="EMBL/GenBank/DDBJ databases">
        <title>Genome sequence of Methanobrevibacter filiformis DSM 11501.</title>
        <authorList>
            <person name="Poehlein A."/>
            <person name="Seedorf H."/>
            <person name="Daniel R."/>
        </authorList>
    </citation>
    <scope>NUCLEOTIDE SEQUENCE [LARGE SCALE GENOMIC DNA]</scope>
    <source>
        <strain evidence="1 2">DSM 11501</strain>
    </source>
</reference>
<dbReference type="Proteomes" id="UP000077066">
    <property type="component" value="Unassembled WGS sequence"/>
</dbReference>
<dbReference type="EMBL" id="LWMT01000059">
    <property type="protein sequence ID" value="KZX16958.1"/>
    <property type="molecule type" value="Genomic_DNA"/>
</dbReference>
<gene>
    <name evidence="1" type="ORF">MBFIL_04430</name>
</gene>
<name>A0A166ESE6_9EURY</name>
<comment type="caution">
    <text evidence="1">The sequence shown here is derived from an EMBL/GenBank/DDBJ whole genome shotgun (WGS) entry which is preliminary data.</text>
</comment>